<gene>
    <name evidence="1" type="ORF">QFC19_008462</name>
</gene>
<dbReference type="EMBL" id="JASBWR010000127">
    <property type="protein sequence ID" value="KAJ9093119.1"/>
    <property type="molecule type" value="Genomic_DNA"/>
</dbReference>
<evidence type="ECO:0000313" key="2">
    <source>
        <dbReference type="Proteomes" id="UP001241377"/>
    </source>
</evidence>
<sequence>MADKEAVRLAERIIRGAFGDLVANVAHVLLNRGRLSMPEICHYTKLKQRSAQGVIIVLIQHNLAWHSEVAQGDTYVEFFEINLKECLMRLRWGRILALTADEFGDDAMRIVGLILSRGKMRLPDIIRAMGVEDMTEKGHREARRVQLSRLVYDLLTTSHIVPTTAKLHQAPFDEMLQRRRAAEKAFGGTASARQLAEIRAKVMEDIRSHRQAEQDPETAIVRAQKRKSNGVTESSNKKHKGGEYADQVDPAAFLRINYEKYDIKLRNKLVEGAVVAKWNRPAGYVIKAMLKATGDSHTFMKQTLSGTVSAHGLLPFMTEDEKDSLAYGLGAKNPAKRERMGELLAAYAALLSGDDDGNMVKNDSVFLEKDQGTGRASGTLYRIMFERTCGMMKRHLLEQVVEQNWGPRAKRIVRVVMHGGKMSEQSVSLS</sequence>
<reference evidence="1" key="1">
    <citation type="submission" date="2023-04" db="EMBL/GenBank/DDBJ databases">
        <title>Draft Genome sequencing of Naganishia species isolated from polar environments using Oxford Nanopore Technology.</title>
        <authorList>
            <person name="Leo P."/>
            <person name="Venkateswaran K."/>
        </authorList>
    </citation>
    <scope>NUCLEOTIDE SEQUENCE</scope>
    <source>
        <strain evidence="1">MNA-CCFEE 5261</strain>
    </source>
</reference>
<accession>A0ACC2V279</accession>
<protein>
    <submittedName>
        <fullName evidence="1">Uncharacterized protein</fullName>
    </submittedName>
</protein>
<proteinExistence type="predicted"/>
<name>A0ACC2V279_9TREE</name>
<keyword evidence="2" id="KW-1185">Reference proteome</keyword>
<dbReference type="Proteomes" id="UP001241377">
    <property type="component" value="Unassembled WGS sequence"/>
</dbReference>
<organism evidence="1 2">
    <name type="scientific">Naganishia cerealis</name>
    <dbReference type="NCBI Taxonomy" id="610337"/>
    <lineage>
        <taxon>Eukaryota</taxon>
        <taxon>Fungi</taxon>
        <taxon>Dikarya</taxon>
        <taxon>Basidiomycota</taxon>
        <taxon>Agaricomycotina</taxon>
        <taxon>Tremellomycetes</taxon>
        <taxon>Filobasidiales</taxon>
        <taxon>Filobasidiaceae</taxon>
        <taxon>Naganishia</taxon>
    </lineage>
</organism>
<comment type="caution">
    <text evidence="1">The sequence shown here is derived from an EMBL/GenBank/DDBJ whole genome shotgun (WGS) entry which is preliminary data.</text>
</comment>
<evidence type="ECO:0000313" key="1">
    <source>
        <dbReference type="EMBL" id="KAJ9093119.1"/>
    </source>
</evidence>